<keyword evidence="2" id="KW-0808">Transferase</keyword>
<evidence type="ECO:0000256" key="1">
    <source>
        <dbReference type="ARBA" id="ARBA00006479"/>
    </source>
</evidence>
<comment type="caution">
    <text evidence="2">The sequence shown here is derived from an EMBL/GenBank/DDBJ whole genome shotgun (WGS) entry which is preliminary data.</text>
</comment>
<comment type="similarity">
    <text evidence="1">Belongs to the ROK (NagC/XylR) family.</text>
</comment>
<keyword evidence="3" id="KW-1185">Reference proteome</keyword>
<dbReference type="InterPro" id="IPR043129">
    <property type="entry name" value="ATPase_NBD"/>
</dbReference>
<evidence type="ECO:0000313" key="3">
    <source>
        <dbReference type="Proteomes" id="UP000019243"/>
    </source>
</evidence>
<dbReference type="PANTHER" id="PTHR18964">
    <property type="entry name" value="ROK (REPRESSOR, ORF, KINASE) FAMILY"/>
    <property type="match status" value="1"/>
</dbReference>
<dbReference type="Gene3D" id="3.30.420.40">
    <property type="match status" value="2"/>
</dbReference>
<dbReference type="InterPro" id="IPR000600">
    <property type="entry name" value="ROK"/>
</dbReference>
<dbReference type="OrthoDB" id="9795247at2"/>
<sequence>MKHLLTIDIGGSAIKYSLWQANSLGEIESEPTHRSWSEMKAFFLVLKERYNGITGVAISCPGAVNTAEGVIYGLSAVPYIHRFTIKAELANLFGVPVTIQNDANCAALAEVWRGNANDVNNSLLVILGSGIGGAVVTNKQLHVGKHLFGGEFGLMILNSETGETWSQLASPVNLARAYSACSQQSTSGKELFDLASIGDVRATAFVERFYHQTSVGLFNLITAFDPERVLIGGAISKRPGLIARLTTGVEQLITTNNASGLTVDIQPCRYFNDANLIGAVAQYRLESGDPDE</sequence>
<protein>
    <submittedName>
        <fullName evidence="2">Transcriptional regulator/sugar kinase</fullName>
    </submittedName>
</protein>
<dbReference type="Pfam" id="PF00480">
    <property type="entry name" value="ROK"/>
    <property type="match status" value="1"/>
</dbReference>
<dbReference type="CDD" id="cd24152">
    <property type="entry name" value="ASKHA_NBD_ROK-like"/>
    <property type="match status" value="1"/>
</dbReference>
<name>W7DAB3_9LIST</name>
<dbReference type="EMBL" id="AODH01000001">
    <property type="protein sequence ID" value="EUJ42203.1"/>
    <property type="molecule type" value="Genomic_DNA"/>
</dbReference>
<evidence type="ECO:0000313" key="2">
    <source>
        <dbReference type="EMBL" id="EUJ42203.1"/>
    </source>
</evidence>
<dbReference type="PATRIC" id="fig|1265861.3.peg.66"/>
<keyword evidence="2" id="KW-0418">Kinase</keyword>
<dbReference type="AlphaFoldDB" id="W7DAB3"/>
<dbReference type="STRING" id="1265861.BCAMP_00350"/>
<gene>
    <name evidence="2" type="ORF">BCAMP_00350</name>
</gene>
<dbReference type="PANTHER" id="PTHR18964:SF170">
    <property type="entry name" value="SUGAR KINASE"/>
    <property type="match status" value="1"/>
</dbReference>
<dbReference type="GO" id="GO:0016301">
    <property type="term" value="F:kinase activity"/>
    <property type="evidence" value="ECO:0007669"/>
    <property type="project" value="UniProtKB-KW"/>
</dbReference>
<organism evidence="2 3">
    <name type="scientific">Brochothrix campestris FSL F6-1037</name>
    <dbReference type="NCBI Taxonomy" id="1265861"/>
    <lineage>
        <taxon>Bacteria</taxon>
        <taxon>Bacillati</taxon>
        <taxon>Bacillota</taxon>
        <taxon>Bacilli</taxon>
        <taxon>Bacillales</taxon>
        <taxon>Listeriaceae</taxon>
        <taxon>Brochothrix</taxon>
    </lineage>
</organism>
<dbReference type="SUPFAM" id="SSF53067">
    <property type="entry name" value="Actin-like ATPase domain"/>
    <property type="match status" value="1"/>
</dbReference>
<dbReference type="Proteomes" id="UP000019243">
    <property type="component" value="Unassembled WGS sequence"/>
</dbReference>
<reference evidence="2 3" key="1">
    <citation type="submission" date="2012-12" db="EMBL/GenBank/DDBJ databases">
        <title>Novel taxa of Listeriaceae from agricultural environments in the United States.</title>
        <authorList>
            <person name="den Bakker H.C."/>
            <person name="Allred A."/>
            <person name="Warchocki S."/>
            <person name="Wright E.M."/>
            <person name="Burrell A."/>
            <person name="Nightingale K.K."/>
            <person name="Kephart D."/>
            <person name="Wiedmann M."/>
        </authorList>
    </citation>
    <scope>NUCLEOTIDE SEQUENCE [LARGE SCALE GENOMIC DNA]</scope>
    <source>
        <strain evidence="2 3">FSL F6-1037</strain>
    </source>
</reference>
<accession>W7DAB3</accession>
<proteinExistence type="inferred from homology"/>
<dbReference type="RefSeq" id="WP_035312767.1">
    <property type="nucleotide sequence ID" value="NZ_AODH01000001.1"/>
</dbReference>